<keyword evidence="4" id="KW-1185">Reference proteome</keyword>
<comment type="caution">
    <text evidence="3">The sequence shown here is derived from an EMBL/GenBank/DDBJ whole genome shotgun (WGS) entry which is preliminary data.</text>
</comment>
<protein>
    <recommendedName>
        <fullName evidence="2">EF-hand domain-containing protein</fullName>
    </recommendedName>
</protein>
<sequence length="80" mass="9271">MQSSSCLPKGKPTIDEIKVLFEFADNDKSGKISSKELKRILELGRHSPLCEENVKEFMKKYDLDGDQEWSIDELIKFFSE</sequence>
<evidence type="ECO:0000313" key="4">
    <source>
        <dbReference type="Proteomes" id="UP001292079"/>
    </source>
</evidence>
<dbReference type="Pfam" id="PF13499">
    <property type="entry name" value="EF-hand_7"/>
    <property type="match status" value="1"/>
</dbReference>
<dbReference type="SUPFAM" id="SSF47473">
    <property type="entry name" value="EF-hand"/>
    <property type="match status" value="1"/>
</dbReference>
<gene>
    <name evidence="3" type="ORF">MN116_007956</name>
</gene>
<dbReference type="EMBL" id="JALJAT010000006">
    <property type="protein sequence ID" value="KAK4468785.1"/>
    <property type="molecule type" value="Genomic_DNA"/>
</dbReference>
<reference evidence="3" key="1">
    <citation type="submission" date="2022-04" db="EMBL/GenBank/DDBJ databases">
        <authorList>
            <person name="Xu L."/>
            <person name="Lv Z."/>
        </authorList>
    </citation>
    <scope>NUCLEOTIDE SEQUENCE</scope>
    <source>
        <strain evidence="3">LV_2022a</strain>
    </source>
</reference>
<dbReference type="Proteomes" id="UP001292079">
    <property type="component" value="Unassembled WGS sequence"/>
</dbReference>
<feature type="domain" description="EF-hand" evidence="2">
    <location>
        <begin position="12"/>
        <end position="47"/>
    </location>
</feature>
<dbReference type="Gene3D" id="1.10.238.10">
    <property type="entry name" value="EF-hand"/>
    <property type="match status" value="1"/>
</dbReference>
<reference evidence="3" key="2">
    <citation type="journal article" date="2023" name="Infect Dis Poverty">
        <title>Chromosome-scale genome of the human blood fluke Schistosoma mekongi and its implications for public health.</title>
        <authorList>
            <person name="Zhou M."/>
            <person name="Xu L."/>
            <person name="Xu D."/>
            <person name="Chen W."/>
            <person name="Khan J."/>
            <person name="Hu Y."/>
            <person name="Huang H."/>
            <person name="Wei H."/>
            <person name="Zhang Y."/>
            <person name="Chusongsang P."/>
            <person name="Tanasarnprasert K."/>
            <person name="Hu X."/>
            <person name="Limpanont Y."/>
            <person name="Lv Z."/>
        </authorList>
    </citation>
    <scope>NUCLEOTIDE SEQUENCE</scope>
    <source>
        <strain evidence="3">LV_2022a</strain>
    </source>
</reference>
<dbReference type="PROSITE" id="PS50222">
    <property type="entry name" value="EF_HAND_2"/>
    <property type="match status" value="1"/>
</dbReference>
<evidence type="ECO:0000256" key="1">
    <source>
        <dbReference type="ARBA" id="ARBA00022837"/>
    </source>
</evidence>
<keyword evidence="1" id="KW-0106">Calcium</keyword>
<dbReference type="SMART" id="SM00054">
    <property type="entry name" value="EFh"/>
    <property type="match status" value="2"/>
</dbReference>
<proteinExistence type="predicted"/>
<dbReference type="InterPro" id="IPR018247">
    <property type="entry name" value="EF_Hand_1_Ca_BS"/>
</dbReference>
<dbReference type="CDD" id="cd00051">
    <property type="entry name" value="EFh"/>
    <property type="match status" value="1"/>
</dbReference>
<organism evidence="3 4">
    <name type="scientific">Schistosoma mekongi</name>
    <name type="common">Parasitic worm</name>
    <dbReference type="NCBI Taxonomy" id="38744"/>
    <lineage>
        <taxon>Eukaryota</taxon>
        <taxon>Metazoa</taxon>
        <taxon>Spiralia</taxon>
        <taxon>Lophotrochozoa</taxon>
        <taxon>Platyhelminthes</taxon>
        <taxon>Trematoda</taxon>
        <taxon>Digenea</taxon>
        <taxon>Strigeidida</taxon>
        <taxon>Schistosomatoidea</taxon>
        <taxon>Schistosomatidae</taxon>
        <taxon>Schistosoma</taxon>
    </lineage>
</organism>
<dbReference type="GO" id="GO:0005509">
    <property type="term" value="F:calcium ion binding"/>
    <property type="evidence" value="ECO:0007669"/>
    <property type="project" value="InterPro"/>
</dbReference>
<dbReference type="InterPro" id="IPR011992">
    <property type="entry name" value="EF-hand-dom_pair"/>
</dbReference>
<evidence type="ECO:0000313" key="3">
    <source>
        <dbReference type="EMBL" id="KAK4468785.1"/>
    </source>
</evidence>
<evidence type="ECO:0000259" key="2">
    <source>
        <dbReference type="PROSITE" id="PS50222"/>
    </source>
</evidence>
<name>A0AAE1Z740_SCHME</name>
<accession>A0AAE1Z740</accession>
<dbReference type="PROSITE" id="PS00018">
    <property type="entry name" value="EF_HAND_1"/>
    <property type="match status" value="1"/>
</dbReference>
<dbReference type="AlphaFoldDB" id="A0AAE1Z740"/>
<dbReference type="InterPro" id="IPR002048">
    <property type="entry name" value="EF_hand_dom"/>
</dbReference>